<proteinExistence type="predicted"/>
<evidence type="ECO:0000313" key="4">
    <source>
        <dbReference type="Proteomes" id="UP000471521"/>
    </source>
</evidence>
<dbReference type="CDD" id="cd00090">
    <property type="entry name" value="HTH_ARSR"/>
    <property type="match status" value="1"/>
</dbReference>
<dbReference type="Gene3D" id="1.10.10.10">
    <property type="entry name" value="Winged helix-like DNA-binding domain superfamily/Winged helix DNA-binding domain"/>
    <property type="match status" value="1"/>
</dbReference>
<organism evidence="3 4">
    <name type="scientific">Halobacterium bonnevillei</name>
    <dbReference type="NCBI Taxonomy" id="2692200"/>
    <lineage>
        <taxon>Archaea</taxon>
        <taxon>Methanobacteriati</taxon>
        <taxon>Methanobacteriota</taxon>
        <taxon>Stenosarchaea group</taxon>
        <taxon>Halobacteria</taxon>
        <taxon>Halobacteriales</taxon>
        <taxon>Halobacteriaceae</taxon>
        <taxon>Halobacterium</taxon>
    </lineage>
</organism>
<dbReference type="InterPro" id="IPR036388">
    <property type="entry name" value="WH-like_DNA-bd_sf"/>
</dbReference>
<evidence type="ECO:0000259" key="1">
    <source>
        <dbReference type="Pfam" id="PF24038"/>
    </source>
</evidence>
<dbReference type="InterPro" id="IPR055775">
    <property type="entry name" value="DUF7351"/>
</dbReference>
<dbReference type="Proteomes" id="UP000471521">
    <property type="component" value="Unassembled WGS sequence"/>
</dbReference>
<dbReference type="OrthoDB" id="8482at2157"/>
<gene>
    <name evidence="3" type="ORF">GRX66_08945</name>
</gene>
<accession>A0A6B0SJN4</accession>
<dbReference type="EMBL" id="WUUU01000059">
    <property type="protein sequence ID" value="MXR20726.1"/>
    <property type="molecule type" value="Genomic_DNA"/>
</dbReference>
<protein>
    <submittedName>
        <fullName evidence="3">ArsR family transcriptional regulator</fullName>
    </submittedName>
</protein>
<keyword evidence="4" id="KW-1185">Reference proteome</keyword>
<dbReference type="InterPro" id="IPR036390">
    <property type="entry name" value="WH_DNA-bd_sf"/>
</dbReference>
<dbReference type="SUPFAM" id="SSF46785">
    <property type="entry name" value="Winged helix' DNA-binding domain"/>
    <property type="match status" value="1"/>
</dbReference>
<dbReference type="Pfam" id="PF24038">
    <property type="entry name" value="DUF7347"/>
    <property type="match status" value="1"/>
</dbReference>
<dbReference type="RefSeq" id="WP_159526253.1">
    <property type="nucleotide sequence ID" value="NZ_WUUU01000059.1"/>
</dbReference>
<sequence length="291" mass="31033">MTTPDFEATADAFGLLADPVRVEIVDALWQSEETPVPYSDVRDAVGLRDSGRFNYHLSKLTDHFVEKTDDGYRLRPTGLLVVNAVYAGSYVDAPSREGIDVDGACPTCGAPLVGEYDAGMFRVSCADCDTQLFMLSFSPQGVARRDDEELLDAVSLHARAHTRRASGGLCPFCGGSMTSDLELDAETGLPLSTLVVTDCQNCGATNRSSVGFSVLEHPVVSGFLYEHGVAGDAPPWQFDWCLSDDPLTVESRDPPRVAVDVAANGADETLRVTVGADGHVAGTERVEAGAQ</sequence>
<evidence type="ECO:0000313" key="3">
    <source>
        <dbReference type="EMBL" id="MXR20726.1"/>
    </source>
</evidence>
<feature type="domain" description="DUF7347" evidence="1">
    <location>
        <begin position="10"/>
        <end position="85"/>
    </location>
</feature>
<dbReference type="AlphaFoldDB" id="A0A6B0SJN4"/>
<name>A0A6B0SJN4_9EURY</name>
<evidence type="ECO:0000259" key="2">
    <source>
        <dbReference type="Pfam" id="PF24042"/>
    </source>
</evidence>
<feature type="domain" description="DUF7351" evidence="2">
    <location>
        <begin position="102"/>
        <end position="280"/>
    </location>
</feature>
<dbReference type="InterPro" id="IPR011991">
    <property type="entry name" value="ArsR-like_HTH"/>
</dbReference>
<comment type="caution">
    <text evidence="3">The sequence shown here is derived from an EMBL/GenBank/DDBJ whole genome shotgun (WGS) entry which is preliminary data.</text>
</comment>
<reference evidence="3 4" key="1">
    <citation type="submission" date="2019-12" db="EMBL/GenBank/DDBJ databases">
        <title>Isolation and characterization of three novel carbon monoxide-oxidizing members of Halobacteria from salione crusts and soils.</title>
        <authorList>
            <person name="Myers M.R."/>
            <person name="King G.M."/>
        </authorList>
    </citation>
    <scope>NUCLEOTIDE SEQUENCE [LARGE SCALE GENOMIC DNA]</scope>
    <source>
        <strain evidence="3 4">PCN9</strain>
    </source>
</reference>
<dbReference type="Pfam" id="PF24042">
    <property type="entry name" value="DUF7351"/>
    <property type="match status" value="1"/>
</dbReference>
<dbReference type="InterPro" id="IPR055771">
    <property type="entry name" value="DUF7347"/>
</dbReference>